<keyword evidence="2" id="KW-0472">Membrane</keyword>
<organism evidence="3 4">
    <name type="scientific">Floridaenema evergladense BLCC-F167</name>
    <dbReference type="NCBI Taxonomy" id="3153639"/>
    <lineage>
        <taxon>Bacteria</taxon>
        <taxon>Bacillati</taxon>
        <taxon>Cyanobacteriota</taxon>
        <taxon>Cyanophyceae</taxon>
        <taxon>Oscillatoriophycideae</taxon>
        <taxon>Aerosakkonematales</taxon>
        <taxon>Aerosakkonemataceae</taxon>
        <taxon>Floridanema</taxon>
        <taxon>Floridanema evergladense</taxon>
    </lineage>
</organism>
<name>A0ABV4WUP9_9CYAN</name>
<feature type="compositionally biased region" description="Polar residues" evidence="1">
    <location>
        <begin position="405"/>
        <end position="424"/>
    </location>
</feature>
<feature type="transmembrane region" description="Helical" evidence="2">
    <location>
        <begin position="21"/>
        <end position="42"/>
    </location>
</feature>
<evidence type="ECO:0000313" key="3">
    <source>
        <dbReference type="EMBL" id="MFB2838353.1"/>
    </source>
</evidence>
<keyword evidence="4" id="KW-1185">Reference proteome</keyword>
<protein>
    <submittedName>
        <fullName evidence="3">Uncharacterized protein</fullName>
    </submittedName>
</protein>
<evidence type="ECO:0000256" key="1">
    <source>
        <dbReference type="SAM" id="MobiDB-lite"/>
    </source>
</evidence>
<dbReference type="Proteomes" id="UP001576780">
    <property type="component" value="Unassembled WGS sequence"/>
</dbReference>
<sequence length="666" mass="72711">MNRSNQFNYCIDVKSILKRCNLILPLAISVFIWLSFSSIAYANPLPTQIWETEQAKVLLPDWNQISFSDFPSVPNAGSVANRSWQAGDKLEQILQLVDISDLKPEILSLAAIKQLVANSTDWQNVALSAFPLVGKQTLSNLVEIVPNLGQSRLSEVPPLATLTSQISLDTPQLNNLPISQVIEQVPQLAEAQLNQIDLSGFSIAQIPNLTSVNLEQFTGWETERIANIPNLNQVPLSQFPVPVAEVGGGVMRIDMIYGASESKRQNTISGSDVEGFAVTCTKNCAYIELDDLENSGRHISSPLEGKQWISGKYQEVRGGSGCLTGWEPTGRHPFGKAFKVVVMEPDETTDKVDTALYFRLSVPCGKSPYIIGPIPFFSYSVNSPIFVGLLEMSLPTTAAKSAKSNQVASKASNSNPTAPTTSQPECVHPNTYIGNVDVASLVEALANLESADSNNYQAIGAYVCADGGTNCGMALGRYQLMSYREDLQQAIGSVAGGAEFLKQLNSGTKPTSQELFRYFPPAVQDRLVQNTLAETITRTSSQVDPTTGQLFEGNRLIERVAQKHFGGENSKVDANYSDIYGGYSLKSYGEKVLQLYNYNNKDNCLSNSQNSNFIDSAIAGSTTRLKIASIIGLLGLIGYFMQFLHPRQVRLFWLLVALSFAIAFVH</sequence>
<reference evidence="3 4" key="1">
    <citation type="submission" date="2024-09" db="EMBL/GenBank/DDBJ databases">
        <title>Floridaenema gen nov. (Aerosakkonemataceae, Aerosakkonematales ord. nov., Cyanobacteria) from benthic tropical and subtropical fresh waters, with the description of four new species.</title>
        <authorList>
            <person name="Moretto J.A."/>
            <person name="Berthold D.E."/>
            <person name="Lefler F.W."/>
            <person name="Huang I.-S."/>
            <person name="Laughinghouse H. IV."/>
        </authorList>
    </citation>
    <scope>NUCLEOTIDE SEQUENCE [LARGE SCALE GENOMIC DNA]</scope>
    <source>
        <strain evidence="3 4">BLCC-F167</strain>
    </source>
</reference>
<feature type="transmembrane region" description="Helical" evidence="2">
    <location>
        <begin position="649"/>
        <end position="665"/>
    </location>
</feature>
<dbReference type="RefSeq" id="WP_413280673.1">
    <property type="nucleotide sequence ID" value="NZ_JBHFNT010000247.1"/>
</dbReference>
<proteinExistence type="predicted"/>
<gene>
    <name evidence="3" type="ORF">ACE1CA_27990</name>
</gene>
<evidence type="ECO:0000256" key="2">
    <source>
        <dbReference type="SAM" id="Phobius"/>
    </source>
</evidence>
<accession>A0ABV4WUP9</accession>
<keyword evidence="2" id="KW-0812">Transmembrane</keyword>
<comment type="caution">
    <text evidence="3">The sequence shown here is derived from an EMBL/GenBank/DDBJ whole genome shotgun (WGS) entry which is preliminary data.</text>
</comment>
<keyword evidence="2" id="KW-1133">Transmembrane helix</keyword>
<dbReference type="EMBL" id="JBHFNT010000247">
    <property type="protein sequence ID" value="MFB2838353.1"/>
    <property type="molecule type" value="Genomic_DNA"/>
</dbReference>
<feature type="region of interest" description="Disordered" evidence="1">
    <location>
        <begin position="405"/>
        <end position="426"/>
    </location>
</feature>
<feature type="transmembrane region" description="Helical" evidence="2">
    <location>
        <begin position="625"/>
        <end position="642"/>
    </location>
</feature>
<evidence type="ECO:0000313" key="4">
    <source>
        <dbReference type="Proteomes" id="UP001576780"/>
    </source>
</evidence>